<evidence type="ECO:0000256" key="2">
    <source>
        <dbReference type="SAM" id="SignalP"/>
    </source>
</evidence>
<dbReference type="AlphaFoldDB" id="A0A4Q7LXY5"/>
<evidence type="ECO:0008006" key="5">
    <source>
        <dbReference type="Google" id="ProtNLM"/>
    </source>
</evidence>
<proteinExistence type="predicted"/>
<dbReference type="EMBL" id="SGWW01000001">
    <property type="protein sequence ID" value="RZS59292.1"/>
    <property type="molecule type" value="Genomic_DNA"/>
</dbReference>
<comment type="caution">
    <text evidence="3">The sequence shown here is derived from an EMBL/GenBank/DDBJ whole genome shotgun (WGS) entry which is preliminary data.</text>
</comment>
<accession>A0A4Q7LXY5</accession>
<dbReference type="RefSeq" id="WP_130484390.1">
    <property type="nucleotide sequence ID" value="NZ_SGWW01000001.1"/>
</dbReference>
<keyword evidence="4" id="KW-1185">Reference proteome</keyword>
<evidence type="ECO:0000256" key="1">
    <source>
        <dbReference type="SAM" id="MobiDB-lite"/>
    </source>
</evidence>
<reference evidence="3 4" key="1">
    <citation type="journal article" date="2015" name="Stand. Genomic Sci.">
        <title>Genomic Encyclopedia of Bacterial and Archaeal Type Strains, Phase III: the genomes of soil and plant-associated and newly described type strains.</title>
        <authorList>
            <person name="Whitman W.B."/>
            <person name="Woyke T."/>
            <person name="Klenk H.P."/>
            <person name="Zhou Y."/>
            <person name="Lilburn T.G."/>
            <person name="Beck B.J."/>
            <person name="De Vos P."/>
            <person name="Vandamme P."/>
            <person name="Eisen J.A."/>
            <person name="Garrity G."/>
            <person name="Hugenholtz P."/>
            <person name="Kyrpides N.C."/>
        </authorList>
    </citation>
    <scope>NUCLEOTIDE SEQUENCE [LARGE SCALE GENOMIC DNA]</scope>
    <source>
        <strain evidence="3 4">CV2</strain>
    </source>
</reference>
<dbReference type="Proteomes" id="UP000293519">
    <property type="component" value="Unassembled WGS sequence"/>
</dbReference>
<dbReference type="OrthoDB" id="5125929at2"/>
<gene>
    <name evidence="3" type="ORF">EV141_0512</name>
</gene>
<evidence type="ECO:0000313" key="4">
    <source>
        <dbReference type="Proteomes" id="UP000293519"/>
    </source>
</evidence>
<evidence type="ECO:0000313" key="3">
    <source>
        <dbReference type="EMBL" id="RZS59292.1"/>
    </source>
</evidence>
<feature type="chain" id="PRO_5038706886" description="LysM domain-containing protein" evidence="2">
    <location>
        <begin position="22"/>
        <end position="195"/>
    </location>
</feature>
<feature type="region of interest" description="Disordered" evidence="1">
    <location>
        <begin position="31"/>
        <end position="71"/>
    </location>
</feature>
<name>A0A4Q7LXY5_9MICO</name>
<dbReference type="PROSITE" id="PS51257">
    <property type="entry name" value="PROKAR_LIPOPROTEIN"/>
    <property type="match status" value="1"/>
</dbReference>
<feature type="signal peptide" evidence="2">
    <location>
        <begin position="1"/>
        <end position="21"/>
    </location>
</feature>
<keyword evidence="2" id="KW-0732">Signal</keyword>
<organism evidence="3 4">
    <name type="scientific">Microcella putealis</name>
    <dbReference type="NCBI Taxonomy" id="337005"/>
    <lineage>
        <taxon>Bacteria</taxon>
        <taxon>Bacillati</taxon>
        <taxon>Actinomycetota</taxon>
        <taxon>Actinomycetes</taxon>
        <taxon>Micrococcales</taxon>
        <taxon>Microbacteriaceae</taxon>
        <taxon>Microcella</taxon>
    </lineage>
</organism>
<sequence length="195" mass="20274">MRKALIIATLLAIGATSGCTALGIGASTADEAPTRAVAERPSPDAVAAEPERELTPAEEATAAVAADDRPPGYEECKTTVFAEPGDPIQIAGWKPEIPVDQGAREMAMGTVEVNADGVPVAYTVAPGDVPEIVSDRFCVHLAYLHAINSVRRVFGANNLHPGDVINFDAATIGSVGSERGEVANGPYPEPHPPQR</sequence>
<protein>
    <recommendedName>
        <fullName evidence="5">LysM domain-containing protein</fullName>
    </recommendedName>
</protein>